<organism evidence="1 2">
    <name type="scientific">Araneus ventricosus</name>
    <name type="common">Orbweaver spider</name>
    <name type="synonym">Epeira ventricosa</name>
    <dbReference type="NCBI Taxonomy" id="182803"/>
    <lineage>
        <taxon>Eukaryota</taxon>
        <taxon>Metazoa</taxon>
        <taxon>Ecdysozoa</taxon>
        <taxon>Arthropoda</taxon>
        <taxon>Chelicerata</taxon>
        <taxon>Arachnida</taxon>
        <taxon>Araneae</taxon>
        <taxon>Araneomorphae</taxon>
        <taxon>Entelegynae</taxon>
        <taxon>Araneoidea</taxon>
        <taxon>Araneidae</taxon>
        <taxon>Araneus</taxon>
    </lineage>
</organism>
<proteinExistence type="predicted"/>
<evidence type="ECO:0000313" key="2">
    <source>
        <dbReference type="Proteomes" id="UP000499080"/>
    </source>
</evidence>
<accession>A0A4Y2NI24</accession>
<dbReference type="PANTHER" id="PTHR46060">
    <property type="entry name" value="MARINER MOS1 TRANSPOSASE-LIKE PROTEIN"/>
    <property type="match status" value="1"/>
</dbReference>
<sequence>MITLAITVLGEQKLLLKWDMLNLPPYSPDLVPSDYHLLIHIKKWLGGQHFDDGEELQNAVTGWLNSQATEFYGEGICKLAKCYNNYVNVHGDHIEK</sequence>
<keyword evidence="2" id="KW-1185">Reference proteome</keyword>
<dbReference type="InterPro" id="IPR052709">
    <property type="entry name" value="Transposase-MT_Hybrid"/>
</dbReference>
<evidence type="ECO:0008006" key="3">
    <source>
        <dbReference type="Google" id="ProtNLM"/>
    </source>
</evidence>
<dbReference type="PANTHER" id="PTHR46060:SF1">
    <property type="entry name" value="MARINER MOS1 TRANSPOSASE-LIKE PROTEIN"/>
    <property type="match status" value="1"/>
</dbReference>
<reference evidence="1 2" key="1">
    <citation type="journal article" date="2019" name="Sci. Rep.">
        <title>Orb-weaving spider Araneus ventricosus genome elucidates the spidroin gene catalogue.</title>
        <authorList>
            <person name="Kono N."/>
            <person name="Nakamura H."/>
            <person name="Ohtoshi R."/>
            <person name="Moran D.A.P."/>
            <person name="Shinohara A."/>
            <person name="Yoshida Y."/>
            <person name="Fujiwara M."/>
            <person name="Mori M."/>
            <person name="Tomita M."/>
            <person name="Arakawa K."/>
        </authorList>
    </citation>
    <scope>NUCLEOTIDE SEQUENCE [LARGE SCALE GENOMIC DNA]</scope>
</reference>
<dbReference type="OrthoDB" id="6432034at2759"/>
<dbReference type="InterPro" id="IPR036397">
    <property type="entry name" value="RNaseH_sf"/>
</dbReference>
<name>A0A4Y2NI24_ARAVE</name>
<dbReference type="GO" id="GO:0003676">
    <property type="term" value="F:nucleic acid binding"/>
    <property type="evidence" value="ECO:0007669"/>
    <property type="project" value="InterPro"/>
</dbReference>
<evidence type="ECO:0000313" key="1">
    <source>
        <dbReference type="EMBL" id="GBN39108.1"/>
    </source>
</evidence>
<dbReference type="AlphaFoldDB" id="A0A4Y2NI24"/>
<protein>
    <recommendedName>
        <fullName evidence="3">Histone-lysine N-methyltransferase SETMAR</fullName>
    </recommendedName>
</protein>
<dbReference type="Gene3D" id="3.30.420.10">
    <property type="entry name" value="Ribonuclease H-like superfamily/Ribonuclease H"/>
    <property type="match status" value="1"/>
</dbReference>
<gene>
    <name evidence="1" type="ORF">AVEN_177143_1</name>
</gene>
<dbReference type="Proteomes" id="UP000499080">
    <property type="component" value="Unassembled WGS sequence"/>
</dbReference>
<comment type="caution">
    <text evidence="1">The sequence shown here is derived from an EMBL/GenBank/DDBJ whole genome shotgun (WGS) entry which is preliminary data.</text>
</comment>
<dbReference type="EMBL" id="BGPR01128214">
    <property type="protein sequence ID" value="GBN39108.1"/>
    <property type="molecule type" value="Genomic_DNA"/>
</dbReference>